<dbReference type="PANTHER" id="PTHR30469">
    <property type="entry name" value="MULTIDRUG RESISTANCE PROTEIN MDTA"/>
    <property type="match status" value="1"/>
</dbReference>
<dbReference type="Gene3D" id="2.40.420.20">
    <property type="match status" value="1"/>
</dbReference>
<evidence type="ECO:0000313" key="3">
    <source>
        <dbReference type="EMBL" id="MDV5087627.1"/>
    </source>
</evidence>
<keyword evidence="4" id="KW-1185">Reference proteome</keyword>
<evidence type="ECO:0000259" key="2">
    <source>
        <dbReference type="Pfam" id="PF25967"/>
    </source>
</evidence>
<dbReference type="Proteomes" id="UP001272515">
    <property type="component" value="Unassembled WGS sequence"/>
</dbReference>
<dbReference type="Pfam" id="PF25967">
    <property type="entry name" value="RND-MFP_C"/>
    <property type="match status" value="1"/>
</dbReference>
<proteinExistence type="inferred from homology"/>
<dbReference type="NCBIfam" id="TIGR01730">
    <property type="entry name" value="RND_mfp"/>
    <property type="match status" value="1"/>
</dbReference>
<gene>
    <name evidence="3" type="ORF">RVY80_02015</name>
</gene>
<feature type="domain" description="Multidrug resistance protein MdtA-like C-terminal permuted SH3" evidence="2">
    <location>
        <begin position="307"/>
        <end position="360"/>
    </location>
</feature>
<evidence type="ECO:0000313" key="4">
    <source>
        <dbReference type="Proteomes" id="UP001272515"/>
    </source>
</evidence>
<protein>
    <submittedName>
        <fullName evidence="3">Efflux RND transporter periplasmic adaptor subunit</fullName>
    </submittedName>
</protein>
<comment type="similarity">
    <text evidence="1">Belongs to the membrane fusion protein (MFP) (TC 8.A.1) family.</text>
</comment>
<name>A0ABU3Z6V2_9FIRM</name>
<dbReference type="InterPro" id="IPR058627">
    <property type="entry name" value="MdtA-like_C"/>
</dbReference>
<reference evidence="3 4" key="1">
    <citation type="submission" date="2023-10" db="EMBL/GenBank/DDBJ databases">
        <title>Veillonella sp. nov., isolated from a pig farm feces dump.</title>
        <authorList>
            <person name="Chang Y.-H."/>
        </authorList>
    </citation>
    <scope>NUCLEOTIDE SEQUENCE [LARGE SCALE GENOMIC DNA]</scope>
    <source>
        <strain evidence="3 4">YH-vei2233</strain>
    </source>
</reference>
<dbReference type="Gene3D" id="2.40.30.170">
    <property type="match status" value="1"/>
</dbReference>
<dbReference type="EMBL" id="JAWJZB010000002">
    <property type="protein sequence ID" value="MDV5087627.1"/>
    <property type="molecule type" value="Genomic_DNA"/>
</dbReference>
<evidence type="ECO:0000256" key="1">
    <source>
        <dbReference type="ARBA" id="ARBA00009477"/>
    </source>
</evidence>
<dbReference type="Gene3D" id="2.40.50.100">
    <property type="match status" value="1"/>
</dbReference>
<dbReference type="Gene3D" id="1.10.287.470">
    <property type="entry name" value="Helix hairpin bin"/>
    <property type="match status" value="1"/>
</dbReference>
<dbReference type="SUPFAM" id="SSF111369">
    <property type="entry name" value="HlyD-like secretion proteins"/>
    <property type="match status" value="1"/>
</dbReference>
<comment type="caution">
    <text evidence="3">The sequence shown here is derived from an EMBL/GenBank/DDBJ whole genome shotgun (WGS) entry which is preliminary data.</text>
</comment>
<dbReference type="PANTHER" id="PTHR30469:SF36">
    <property type="entry name" value="BLL3903 PROTEIN"/>
    <property type="match status" value="1"/>
</dbReference>
<accession>A0ABU3Z6V2</accession>
<sequence>MKQHKQWLWPLMLLMMGLVLVVAGCGTSKVAVLSVAYRDMPIQISADANVSALNKATITTTVSGQVSSYMVKTGDQVTQGQIVAVMDMSAQQQQLEQLNQQLMEAATTVSAQTTTTVAASVDSAQLAQAQQMRDAGIITQKEYNVIASRAQASTVTTGGTTSGASSAQIGAIQAAIAQVQTQINSAQITAPIAGTVATIYNEDRKMAIADRPFMLIQQASPVVASLSIPQDAALKLAAPEAKSSMKVSLKVGDQIIPGELTYVDTTQPAGTPSVLVKASFNNEQGFIKPGEFYTLLIESNVNASMLSIPKSVVHENQDGKYVYVVTKDNTVDVRVIETGETVDEYTAILSGLNEGEQVITTSGVFELGEKVEVTQ</sequence>
<organism evidence="3 4">
    <name type="scientific">Veillonella absiana</name>
    <dbReference type="NCBI Taxonomy" id="3079305"/>
    <lineage>
        <taxon>Bacteria</taxon>
        <taxon>Bacillati</taxon>
        <taxon>Bacillota</taxon>
        <taxon>Negativicutes</taxon>
        <taxon>Veillonellales</taxon>
        <taxon>Veillonellaceae</taxon>
        <taxon>Veillonella</taxon>
    </lineage>
</organism>
<dbReference type="InterPro" id="IPR006143">
    <property type="entry name" value="RND_pump_MFP"/>
</dbReference>
<dbReference type="RefSeq" id="WP_317329457.1">
    <property type="nucleotide sequence ID" value="NZ_JAWJZA010000005.1"/>
</dbReference>
<dbReference type="PROSITE" id="PS51257">
    <property type="entry name" value="PROKAR_LIPOPROTEIN"/>
    <property type="match status" value="1"/>
</dbReference>